<evidence type="ECO:0000313" key="8">
    <source>
        <dbReference type="EMBL" id="MBB4680676.1"/>
    </source>
</evidence>
<dbReference type="PANTHER" id="PTHR12918:SF1">
    <property type="entry name" value="CYSTEINE DIOXYGENASE TYPE 1"/>
    <property type="match status" value="1"/>
</dbReference>
<dbReference type="RefSeq" id="WP_246492658.1">
    <property type="nucleotide sequence ID" value="NZ_BAAAUI010000060.1"/>
</dbReference>
<comment type="similarity">
    <text evidence="1">Belongs to the cysteine dioxygenase family.</text>
</comment>
<dbReference type="Pfam" id="PF05995">
    <property type="entry name" value="CDO_I"/>
    <property type="match status" value="1"/>
</dbReference>
<keyword evidence="6" id="KW-0883">Thioether bond</keyword>
<evidence type="ECO:0000313" key="9">
    <source>
        <dbReference type="Proteomes" id="UP000533598"/>
    </source>
</evidence>
<sequence>MTSAAELRHLRTRAMCAFTRRVDKIVGGGAHPRRIVGEVAGCLGELLTQPRVLAPAHLLPAPDRYRQHLVHVDPHGRYSVVSLVWLPGQRTPIHSHRCWCVVGVLRGKEEEIRYDLDPRSRGLHRRDVVVNPVGSVSALVPPERDIHLVRNAGSTLAVSVHVYGADIGRLGSSIDTIYSSD</sequence>
<keyword evidence="3" id="KW-0223">Dioxygenase</keyword>
<dbReference type="InterPro" id="IPR011051">
    <property type="entry name" value="RmlC_Cupin_sf"/>
</dbReference>
<keyword evidence="4" id="KW-0560">Oxidoreductase</keyword>
<dbReference type="EMBL" id="JACHMH010000001">
    <property type="protein sequence ID" value="MBB4680676.1"/>
    <property type="molecule type" value="Genomic_DNA"/>
</dbReference>
<dbReference type="Gene3D" id="2.60.120.10">
    <property type="entry name" value="Jelly Rolls"/>
    <property type="match status" value="1"/>
</dbReference>
<protein>
    <submittedName>
        <fullName evidence="8">Putative metal-dependent enzyme (Double-stranded beta helix superfamily)</fullName>
    </submittedName>
</protein>
<organism evidence="8 9">
    <name type="scientific">Crossiella cryophila</name>
    <dbReference type="NCBI Taxonomy" id="43355"/>
    <lineage>
        <taxon>Bacteria</taxon>
        <taxon>Bacillati</taxon>
        <taxon>Actinomycetota</taxon>
        <taxon>Actinomycetes</taxon>
        <taxon>Pseudonocardiales</taxon>
        <taxon>Pseudonocardiaceae</taxon>
        <taxon>Crossiella</taxon>
    </lineage>
</organism>
<keyword evidence="2 7" id="KW-0479">Metal-binding</keyword>
<dbReference type="InterPro" id="IPR010300">
    <property type="entry name" value="CDO_1"/>
</dbReference>
<feature type="binding site" evidence="7">
    <location>
        <position position="94"/>
    </location>
    <ligand>
        <name>Fe cation</name>
        <dbReference type="ChEBI" id="CHEBI:24875"/>
        <note>catalytic</note>
    </ligand>
</feature>
<dbReference type="SUPFAM" id="SSF51182">
    <property type="entry name" value="RmlC-like cupins"/>
    <property type="match status" value="1"/>
</dbReference>
<dbReference type="AlphaFoldDB" id="A0A7W7FVP4"/>
<evidence type="ECO:0000256" key="1">
    <source>
        <dbReference type="ARBA" id="ARBA00006622"/>
    </source>
</evidence>
<proteinExistence type="inferred from homology"/>
<keyword evidence="9" id="KW-1185">Reference proteome</keyword>
<gene>
    <name evidence="8" type="ORF">HNR67_006794</name>
</gene>
<name>A0A7W7FVP4_9PSEU</name>
<evidence type="ECO:0000256" key="2">
    <source>
        <dbReference type="ARBA" id="ARBA00022723"/>
    </source>
</evidence>
<feature type="binding site" evidence="7">
    <location>
        <position position="96"/>
    </location>
    <ligand>
        <name>Fe cation</name>
        <dbReference type="ChEBI" id="CHEBI:24875"/>
        <note>catalytic</note>
    </ligand>
</feature>
<feature type="cross-link" description="3'-(S-cysteinyl)-tyrosine (Cys-Tyr)" evidence="6">
    <location>
        <begin position="100"/>
        <end position="163"/>
    </location>
</feature>
<evidence type="ECO:0000256" key="6">
    <source>
        <dbReference type="PIRSR" id="PIRSR610300-50"/>
    </source>
</evidence>
<evidence type="ECO:0000256" key="3">
    <source>
        <dbReference type="ARBA" id="ARBA00022964"/>
    </source>
</evidence>
<dbReference type="Proteomes" id="UP000533598">
    <property type="component" value="Unassembled WGS sequence"/>
</dbReference>
<evidence type="ECO:0000256" key="5">
    <source>
        <dbReference type="ARBA" id="ARBA00023004"/>
    </source>
</evidence>
<dbReference type="InterPro" id="IPR014710">
    <property type="entry name" value="RmlC-like_jellyroll"/>
</dbReference>
<dbReference type="CDD" id="cd10548">
    <property type="entry name" value="cupin_CDO"/>
    <property type="match status" value="1"/>
</dbReference>
<dbReference type="PANTHER" id="PTHR12918">
    <property type="entry name" value="CYSTEINE DIOXYGENASE"/>
    <property type="match status" value="1"/>
</dbReference>
<keyword evidence="5 7" id="KW-0408">Iron</keyword>
<dbReference type="GO" id="GO:0016702">
    <property type="term" value="F:oxidoreductase activity, acting on single donors with incorporation of molecular oxygen, incorporation of two atoms of oxygen"/>
    <property type="evidence" value="ECO:0007669"/>
    <property type="project" value="InterPro"/>
</dbReference>
<dbReference type="GO" id="GO:0008198">
    <property type="term" value="F:ferrous iron binding"/>
    <property type="evidence" value="ECO:0007669"/>
    <property type="project" value="TreeGrafter"/>
</dbReference>
<comment type="caution">
    <text evidence="8">The sequence shown here is derived from an EMBL/GenBank/DDBJ whole genome shotgun (WGS) entry which is preliminary data.</text>
</comment>
<evidence type="ECO:0000256" key="4">
    <source>
        <dbReference type="ARBA" id="ARBA00023002"/>
    </source>
</evidence>
<evidence type="ECO:0000256" key="7">
    <source>
        <dbReference type="PIRSR" id="PIRSR610300-51"/>
    </source>
</evidence>
<feature type="binding site" evidence="7">
    <location>
        <position position="147"/>
    </location>
    <ligand>
        <name>Fe cation</name>
        <dbReference type="ChEBI" id="CHEBI:24875"/>
        <note>catalytic</note>
    </ligand>
</feature>
<reference evidence="8 9" key="1">
    <citation type="submission" date="2020-08" db="EMBL/GenBank/DDBJ databases">
        <title>Sequencing the genomes of 1000 actinobacteria strains.</title>
        <authorList>
            <person name="Klenk H.-P."/>
        </authorList>
    </citation>
    <scope>NUCLEOTIDE SEQUENCE [LARGE SCALE GENOMIC DNA]</scope>
    <source>
        <strain evidence="8 9">DSM 44230</strain>
    </source>
</reference>
<accession>A0A7W7FVP4</accession>